<dbReference type="AlphaFoldDB" id="A0A117UTH8"/>
<dbReference type="InterPro" id="IPR052022">
    <property type="entry name" value="26kDa_periplasmic_antigen"/>
</dbReference>
<accession>A0A117UTH8</accession>
<dbReference type="PANTHER" id="PTHR34387:SF1">
    <property type="entry name" value="PERIPLASMIC IMMUNOGENIC PROTEIN"/>
    <property type="match status" value="1"/>
</dbReference>
<dbReference type="PANTHER" id="PTHR34387">
    <property type="entry name" value="SLR1258 PROTEIN"/>
    <property type="match status" value="1"/>
</dbReference>
<sequence>MTTTSTSLLMAAALAAAGAASPAMAQSMSSAPVVAPGNAVLTLSADGKSTRTPDLAVFSAGVTTQAKTASAALSQNAEQMNAVIAALKASGIAERDIQTSNLSVNPLYGQPRADANGNVSGDPVIIGYQASNQVEVKQRKIGNYGKTIDTLVNAGANQISGPSFQLESPDAASDEARLDAMKKARARAELYAKAAGLTVKRILTISESGGYAPQPMVMFARAEKMMAAAPSPVAAGEVQVAASVTVTFELGQ</sequence>
<reference evidence="2 3" key="1">
    <citation type="submission" date="2015-10" db="EMBL/GenBank/DDBJ databases">
        <title>Draft genome sequence of Novosphingobium fuchskuhlense DSM 25065 isolated from a surface water sample of the southwest basin of Lake Grosse Fuchskuhle.</title>
        <authorList>
            <person name="Ruckert C."/>
            <person name="Winkler A."/>
            <person name="Glaeser J."/>
            <person name="Grossart H.-P."/>
            <person name="Kalinowski J."/>
            <person name="Glaeser S."/>
        </authorList>
    </citation>
    <scope>NUCLEOTIDE SEQUENCE [LARGE SCALE GENOMIC DNA]</scope>
    <source>
        <strain evidence="2 3">FNE08-7</strain>
    </source>
</reference>
<dbReference type="Pfam" id="PF04402">
    <property type="entry name" value="SIMPL"/>
    <property type="match status" value="1"/>
</dbReference>
<protein>
    <recommendedName>
        <fullName evidence="4">SIMPL domain-containing protein</fullName>
    </recommendedName>
</protein>
<name>A0A117UTH8_9SPHN</name>
<evidence type="ECO:0000313" key="2">
    <source>
        <dbReference type="EMBL" id="KUR70543.1"/>
    </source>
</evidence>
<dbReference type="InterPro" id="IPR007497">
    <property type="entry name" value="SIMPL/DUF541"/>
</dbReference>
<evidence type="ECO:0000256" key="1">
    <source>
        <dbReference type="SAM" id="SignalP"/>
    </source>
</evidence>
<comment type="caution">
    <text evidence="2">The sequence shown here is derived from an EMBL/GenBank/DDBJ whole genome shotgun (WGS) entry which is preliminary data.</text>
</comment>
<evidence type="ECO:0008006" key="4">
    <source>
        <dbReference type="Google" id="ProtNLM"/>
    </source>
</evidence>
<dbReference type="OrthoDB" id="9813144at2"/>
<dbReference type="Gene3D" id="3.30.70.2970">
    <property type="entry name" value="Protein of unknown function (DUF541), domain 2"/>
    <property type="match status" value="1"/>
</dbReference>
<dbReference type="RefSeq" id="WP_067913828.1">
    <property type="nucleotide sequence ID" value="NZ_KQ954246.1"/>
</dbReference>
<keyword evidence="1" id="KW-0732">Signal</keyword>
<dbReference type="GO" id="GO:0006974">
    <property type="term" value="P:DNA damage response"/>
    <property type="evidence" value="ECO:0007669"/>
    <property type="project" value="TreeGrafter"/>
</dbReference>
<feature type="chain" id="PRO_5007156920" description="SIMPL domain-containing protein" evidence="1">
    <location>
        <begin position="26"/>
        <end position="252"/>
    </location>
</feature>
<organism evidence="2 3">
    <name type="scientific">Novosphingobium fuchskuhlense</name>
    <dbReference type="NCBI Taxonomy" id="1117702"/>
    <lineage>
        <taxon>Bacteria</taxon>
        <taxon>Pseudomonadati</taxon>
        <taxon>Pseudomonadota</taxon>
        <taxon>Alphaproteobacteria</taxon>
        <taxon>Sphingomonadales</taxon>
        <taxon>Sphingomonadaceae</taxon>
        <taxon>Novosphingobium</taxon>
    </lineage>
</organism>
<feature type="signal peptide" evidence="1">
    <location>
        <begin position="1"/>
        <end position="25"/>
    </location>
</feature>
<dbReference type="Proteomes" id="UP000058012">
    <property type="component" value="Unassembled WGS sequence"/>
</dbReference>
<dbReference type="EMBL" id="LLZS01000009">
    <property type="protein sequence ID" value="KUR70543.1"/>
    <property type="molecule type" value="Genomic_DNA"/>
</dbReference>
<dbReference type="Gene3D" id="3.30.110.170">
    <property type="entry name" value="Protein of unknown function (DUF541), domain 1"/>
    <property type="match status" value="1"/>
</dbReference>
<keyword evidence="3" id="KW-1185">Reference proteome</keyword>
<gene>
    <name evidence="2" type="ORF">AQZ52_17235</name>
</gene>
<evidence type="ECO:0000313" key="3">
    <source>
        <dbReference type="Proteomes" id="UP000058012"/>
    </source>
</evidence>
<dbReference type="STRING" id="1117702.AQZ52_17235"/>
<proteinExistence type="predicted"/>